<evidence type="ECO:0000313" key="7">
    <source>
        <dbReference type="EMBL" id="QLG72383.1"/>
    </source>
</evidence>
<keyword evidence="8" id="KW-1185">Reference proteome</keyword>
<proteinExistence type="inferred from homology"/>
<dbReference type="Pfam" id="PF07522">
    <property type="entry name" value="DRMBL"/>
    <property type="match status" value="1"/>
</dbReference>
<reference evidence="7 8" key="1">
    <citation type="submission" date="2020-07" db="EMBL/GenBank/DDBJ databases">
        <title>The yeast mating-type switching endonuclease HO is a domesticated member of an unorthodox homing genetic element family.</title>
        <authorList>
            <person name="Coughlan A.Y."/>
            <person name="Lombardi L."/>
            <person name="Braun-Galleani S."/>
            <person name="Martos A.R."/>
            <person name="Galeote V."/>
            <person name="Bigey F."/>
            <person name="Dequin S."/>
            <person name="Byrne K.P."/>
            <person name="Wolfe K.H."/>
        </authorList>
    </citation>
    <scope>NUCLEOTIDE SEQUENCE [LARGE SCALE GENOMIC DNA]</scope>
    <source>
        <strain evidence="7 8">NRRL Y-6702</strain>
    </source>
</reference>
<gene>
    <name evidence="7" type="ORF">HG535_0D00910</name>
</gene>
<dbReference type="Gene3D" id="3.40.50.12650">
    <property type="match status" value="1"/>
</dbReference>
<evidence type="ECO:0000313" key="8">
    <source>
        <dbReference type="Proteomes" id="UP000509704"/>
    </source>
</evidence>
<dbReference type="GO" id="GO:0036297">
    <property type="term" value="P:interstrand cross-link repair"/>
    <property type="evidence" value="ECO:0007669"/>
    <property type="project" value="TreeGrafter"/>
</dbReference>
<dbReference type="KEGG" id="zmk:HG535_0D00910"/>
<keyword evidence="3" id="KW-0227">DNA damage</keyword>
<evidence type="ECO:0000256" key="5">
    <source>
        <dbReference type="ARBA" id="ARBA00023242"/>
    </source>
</evidence>
<protein>
    <recommendedName>
        <fullName evidence="6">DNA repair metallo-beta-lactamase domain-containing protein</fullName>
    </recommendedName>
</protein>
<sequence>MSKRSRSIVEIKRSDIKWKNGGRVLRETKKQRKLFEFDIPTAPSLNVREKSFDNTSMEKQDLIVIEDDDEDSADDDKERRNRGCIDTSAAAKLEEVEVIELLHDDSDVYAPEASPSSTSSVFKEVKKVEGEPVTCPLCSKDLTDWENYQREAHAENCLEKSNDSNTSIARTSKKRAVIRPPLPQIKVLEFSNKHKIVVDGFNFDRKPDITQYFLSHFHADHYMGLKKSWDNGSIYGSQVTINLMLQKFNIPRDLVRILPMNVETWFEPTISVIPLDANHCPGATVFLFQEWDTTRTKTVKQILHTGDFRSNDSLVTKLNDICVTPIDQVYLDTTYLIPGFHFPHQKSVLKVSADFCLQIIKQGKSKLFNDTQRSIFNFRLVVKPQKYLYKCLFLVGTYTIGKERLAISIAQALGTKIYVPKGTPRCRIISQYLDYFPPHLISHNLEECCVHLVPLSVLHSKETIDQYFKPFTSIYQDLVGFIPTGWTYTNKYAIDLNFADTAQRIAYCRQVLNDDATDRLDVQFILKQYKRHAKYQVFRVPYSEHSSFKDLVRFGTSVNYKQMLATVNLHSLDKIRDMNEWFKAWQTIAHSHAT</sequence>
<dbReference type="EMBL" id="CP058607">
    <property type="protein sequence ID" value="QLG72383.1"/>
    <property type="molecule type" value="Genomic_DNA"/>
</dbReference>
<dbReference type="OrthoDB" id="262529at2759"/>
<evidence type="ECO:0000256" key="4">
    <source>
        <dbReference type="ARBA" id="ARBA00023204"/>
    </source>
</evidence>
<organism evidence="7 8">
    <name type="scientific">Zygotorulaspora mrakii</name>
    <name type="common">Zygosaccharomyces mrakii</name>
    <dbReference type="NCBI Taxonomy" id="42260"/>
    <lineage>
        <taxon>Eukaryota</taxon>
        <taxon>Fungi</taxon>
        <taxon>Dikarya</taxon>
        <taxon>Ascomycota</taxon>
        <taxon>Saccharomycotina</taxon>
        <taxon>Saccharomycetes</taxon>
        <taxon>Saccharomycetales</taxon>
        <taxon>Saccharomycetaceae</taxon>
        <taxon>Zygotorulaspora</taxon>
    </lineage>
</organism>
<dbReference type="GO" id="GO:0006303">
    <property type="term" value="P:double-strand break repair via nonhomologous end joining"/>
    <property type="evidence" value="ECO:0007669"/>
    <property type="project" value="TreeGrafter"/>
</dbReference>
<dbReference type="PANTHER" id="PTHR23240:SF6">
    <property type="entry name" value="DNA CROSS-LINK REPAIR 1A PROTEIN"/>
    <property type="match status" value="1"/>
</dbReference>
<dbReference type="SUPFAM" id="SSF56281">
    <property type="entry name" value="Metallo-hydrolase/oxidoreductase"/>
    <property type="match status" value="1"/>
</dbReference>
<dbReference type="AlphaFoldDB" id="A0A7H9B1H4"/>
<dbReference type="InterPro" id="IPR036866">
    <property type="entry name" value="RibonucZ/Hydroxyglut_hydro"/>
</dbReference>
<dbReference type="InterPro" id="IPR011084">
    <property type="entry name" value="DRMBL"/>
</dbReference>
<keyword evidence="5" id="KW-0539">Nucleus</keyword>
<comment type="similarity">
    <text evidence="2">Belongs to the DNA repair metallo-beta-lactamase (DRMBL) family.</text>
</comment>
<dbReference type="GO" id="GO:0035312">
    <property type="term" value="F:5'-3' DNA exonuclease activity"/>
    <property type="evidence" value="ECO:0007669"/>
    <property type="project" value="TreeGrafter"/>
</dbReference>
<feature type="domain" description="DNA repair metallo-beta-lactamase" evidence="6">
    <location>
        <begin position="439"/>
        <end position="570"/>
    </location>
</feature>
<dbReference type="Proteomes" id="UP000509704">
    <property type="component" value="Chromosome 4"/>
</dbReference>
<name>A0A7H9B1H4_ZYGMR</name>
<comment type="subcellular location">
    <subcellularLocation>
        <location evidence="1">Nucleus</location>
    </subcellularLocation>
</comment>
<evidence type="ECO:0000256" key="2">
    <source>
        <dbReference type="ARBA" id="ARBA00010304"/>
    </source>
</evidence>
<keyword evidence="4" id="KW-0234">DNA repair</keyword>
<dbReference type="CDD" id="cd16273">
    <property type="entry name" value="SNM1A-1C-like_MBL-fold"/>
    <property type="match status" value="1"/>
</dbReference>
<evidence type="ECO:0000256" key="3">
    <source>
        <dbReference type="ARBA" id="ARBA00022763"/>
    </source>
</evidence>
<evidence type="ECO:0000259" key="6">
    <source>
        <dbReference type="Pfam" id="PF07522"/>
    </source>
</evidence>
<accession>A0A7H9B1H4</accession>
<dbReference type="Gene3D" id="3.60.15.10">
    <property type="entry name" value="Ribonuclease Z/Hydroxyacylglutathione hydrolase-like"/>
    <property type="match status" value="1"/>
</dbReference>
<dbReference type="GeneID" id="59236107"/>
<dbReference type="GO" id="GO:0003684">
    <property type="term" value="F:damaged DNA binding"/>
    <property type="evidence" value="ECO:0007669"/>
    <property type="project" value="TreeGrafter"/>
</dbReference>
<dbReference type="PANTHER" id="PTHR23240">
    <property type="entry name" value="DNA CROSS-LINK REPAIR PROTEIN PSO2/SNM1-RELATED"/>
    <property type="match status" value="1"/>
</dbReference>
<dbReference type="RefSeq" id="XP_037144111.1">
    <property type="nucleotide sequence ID" value="XM_037288216.1"/>
</dbReference>
<dbReference type="GO" id="GO:0005634">
    <property type="term" value="C:nucleus"/>
    <property type="evidence" value="ECO:0007669"/>
    <property type="project" value="UniProtKB-SubCell"/>
</dbReference>
<evidence type="ECO:0000256" key="1">
    <source>
        <dbReference type="ARBA" id="ARBA00004123"/>
    </source>
</evidence>